<keyword evidence="6" id="KW-0597">Phosphoprotein</keyword>
<dbReference type="RefSeq" id="WP_147430980.1">
    <property type="nucleotide sequence ID" value="NZ_RBIG01000001.1"/>
</dbReference>
<keyword evidence="12 15" id="KW-1133">Transmembrane helix</keyword>
<keyword evidence="5" id="KW-0997">Cell inner membrane</keyword>
<dbReference type="Gene3D" id="3.30.565.10">
    <property type="entry name" value="Histidine kinase-like ATPase, C-terminal domain"/>
    <property type="match status" value="1"/>
</dbReference>
<dbReference type="InterPro" id="IPR003661">
    <property type="entry name" value="HisK_dim/P_dom"/>
</dbReference>
<dbReference type="SMART" id="SM00387">
    <property type="entry name" value="HATPase_c"/>
    <property type="match status" value="1"/>
</dbReference>
<dbReference type="Pfam" id="PF00512">
    <property type="entry name" value="HisKA"/>
    <property type="match status" value="1"/>
</dbReference>
<evidence type="ECO:0000256" key="11">
    <source>
        <dbReference type="ARBA" id="ARBA00022840"/>
    </source>
</evidence>
<dbReference type="GO" id="GO:0005886">
    <property type="term" value="C:plasma membrane"/>
    <property type="evidence" value="ECO:0007669"/>
    <property type="project" value="UniProtKB-SubCell"/>
</dbReference>
<evidence type="ECO:0000256" key="4">
    <source>
        <dbReference type="ARBA" id="ARBA00022475"/>
    </source>
</evidence>
<dbReference type="GO" id="GO:0000155">
    <property type="term" value="F:phosphorelay sensor kinase activity"/>
    <property type="evidence" value="ECO:0007669"/>
    <property type="project" value="InterPro"/>
</dbReference>
<feature type="domain" description="HAMP" evidence="17">
    <location>
        <begin position="213"/>
        <end position="265"/>
    </location>
</feature>
<dbReference type="SMART" id="SM00304">
    <property type="entry name" value="HAMP"/>
    <property type="match status" value="1"/>
</dbReference>
<dbReference type="AlphaFoldDB" id="A0A420WS52"/>
<organism evidence="18 19">
    <name type="scientific">Oceanibaculum indicum</name>
    <dbReference type="NCBI Taxonomy" id="526216"/>
    <lineage>
        <taxon>Bacteria</taxon>
        <taxon>Pseudomonadati</taxon>
        <taxon>Pseudomonadota</taxon>
        <taxon>Alphaproteobacteria</taxon>
        <taxon>Rhodospirillales</taxon>
        <taxon>Oceanibaculaceae</taxon>
        <taxon>Oceanibaculum</taxon>
    </lineage>
</organism>
<evidence type="ECO:0000256" key="15">
    <source>
        <dbReference type="SAM" id="Phobius"/>
    </source>
</evidence>
<evidence type="ECO:0000256" key="10">
    <source>
        <dbReference type="ARBA" id="ARBA00022777"/>
    </source>
</evidence>
<feature type="domain" description="Histidine kinase" evidence="16">
    <location>
        <begin position="273"/>
        <end position="472"/>
    </location>
</feature>
<dbReference type="PROSITE" id="PS50109">
    <property type="entry name" value="HIS_KIN"/>
    <property type="match status" value="1"/>
</dbReference>
<dbReference type="Proteomes" id="UP000277424">
    <property type="component" value="Unassembled WGS sequence"/>
</dbReference>
<keyword evidence="9" id="KW-0547">Nucleotide-binding</keyword>
<dbReference type="InterPro" id="IPR003660">
    <property type="entry name" value="HAMP_dom"/>
</dbReference>
<dbReference type="CDD" id="cd00075">
    <property type="entry name" value="HATPase"/>
    <property type="match status" value="1"/>
</dbReference>
<reference evidence="18 19" key="1">
    <citation type="submission" date="2018-10" db="EMBL/GenBank/DDBJ databases">
        <title>Comparative analysis of microorganisms from saline springs in Andes Mountain Range, Colombia.</title>
        <authorList>
            <person name="Rubin E."/>
        </authorList>
    </citation>
    <scope>NUCLEOTIDE SEQUENCE [LARGE SCALE GENOMIC DNA]</scope>
    <source>
        <strain evidence="18 19">USBA 36</strain>
    </source>
</reference>
<keyword evidence="7" id="KW-0808">Transferase</keyword>
<evidence type="ECO:0000256" key="9">
    <source>
        <dbReference type="ARBA" id="ARBA00022741"/>
    </source>
</evidence>
<evidence type="ECO:0000313" key="18">
    <source>
        <dbReference type="EMBL" id="RKQ73898.1"/>
    </source>
</evidence>
<dbReference type="SUPFAM" id="SSF55874">
    <property type="entry name" value="ATPase domain of HSP90 chaperone/DNA topoisomerase II/histidine kinase"/>
    <property type="match status" value="1"/>
</dbReference>
<dbReference type="Gene3D" id="1.10.287.130">
    <property type="match status" value="1"/>
</dbReference>
<dbReference type="GO" id="GO:0005524">
    <property type="term" value="F:ATP binding"/>
    <property type="evidence" value="ECO:0007669"/>
    <property type="project" value="UniProtKB-KW"/>
</dbReference>
<dbReference type="EC" id="2.7.13.3" evidence="3"/>
<comment type="catalytic activity">
    <reaction evidence="1">
        <text>ATP + protein L-histidine = ADP + protein N-phospho-L-histidine.</text>
        <dbReference type="EC" id="2.7.13.3"/>
    </reaction>
</comment>
<evidence type="ECO:0000256" key="14">
    <source>
        <dbReference type="ARBA" id="ARBA00023136"/>
    </source>
</evidence>
<dbReference type="PROSITE" id="PS50885">
    <property type="entry name" value="HAMP"/>
    <property type="match status" value="1"/>
</dbReference>
<comment type="subcellular location">
    <subcellularLocation>
        <location evidence="2">Cell inner membrane</location>
        <topology evidence="2">Multi-pass membrane protein</topology>
    </subcellularLocation>
</comment>
<dbReference type="SUPFAM" id="SSF47384">
    <property type="entry name" value="Homodimeric domain of signal transducing histidine kinase"/>
    <property type="match status" value="1"/>
</dbReference>
<dbReference type="InterPro" id="IPR036890">
    <property type="entry name" value="HATPase_C_sf"/>
</dbReference>
<feature type="transmembrane region" description="Helical" evidence="15">
    <location>
        <begin position="194"/>
        <end position="212"/>
    </location>
</feature>
<evidence type="ECO:0000256" key="13">
    <source>
        <dbReference type="ARBA" id="ARBA00023012"/>
    </source>
</evidence>
<dbReference type="CDD" id="cd00082">
    <property type="entry name" value="HisKA"/>
    <property type="match status" value="1"/>
</dbReference>
<sequence length="473" mass="52079">MRIPLWSRLRLAPRIVLVVLGGMLAVKAVDKAMPLLIRPPEIMFFDRDWLLDNLRDIRDRSVAVPAAERAAVLEDLPVRRWLDVAALETPPDFSHTARGGGFADLHERIVGLLGLEPQDVLMMADDLDDPEYSPRPLVIILPPLPTVMTDVLDDRGRNMLSSDLRIAVRIGPSEWLVVMPHSDGQENLRMIRNMLLPVFALVMIGLASVWVARGIVRPLDDLAAAAEKLGRDRELSLVGEFNAPELRAIGSSFNAMQLRLKQFVDDRLQMIAAISHDLRTPLTRLRLFAEYVPDQDQRRQVLSDINDMEAMVSATLTYASNRLKDEAYSAVDLGALLISLCDTAADAGCRIIYDGPDHAGLTCRPVAMRRAFANLIDNGCKFGSEVRVTLRDGPDAFAISVADDGPGIPAEQREEAFRPFMRLESSRNRETGGTGLGLTITRDVILAHGGTIRLEESPAGGLLVAVTLPKARG</sequence>
<keyword evidence="14 15" id="KW-0472">Membrane</keyword>
<dbReference type="SMART" id="SM00388">
    <property type="entry name" value="HisKA"/>
    <property type="match status" value="1"/>
</dbReference>
<keyword evidence="10 18" id="KW-0418">Kinase</keyword>
<gene>
    <name evidence="18" type="ORF">BCL74_1690</name>
</gene>
<dbReference type="InterPro" id="IPR005467">
    <property type="entry name" value="His_kinase_dom"/>
</dbReference>
<dbReference type="InterPro" id="IPR050980">
    <property type="entry name" value="2C_sensor_his_kinase"/>
</dbReference>
<evidence type="ECO:0000256" key="3">
    <source>
        <dbReference type="ARBA" id="ARBA00012438"/>
    </source>
</evidence>
<dbReference type="EMBL" id="RBIG01000001">
    <property type="protein sequence ID" value="RKQ73898.1"/>
    <property type="molecule type" value="Genomic_DNA"/>
</dbReference>
<accession>A0A420WS52</accession>
<evidence type="ECO:0000259" key="16">
    <source>
        <dbReference type="PROSITE" id="PS50109"/>
    </source>
</evidence>
<evidence type="ECO:0000256" key="8">
    <source>
        <dbReference type="ARBA" id="ARBA00022692"/>
    </source>
</evidence>
<evidence type="ECO:0000256" key="7">
    <source>
        <dbReference type="ARBA" id="ARBA00022679"/>
    </source>
</evidence>
<proteinExistence type="predicted"/>
<name>A0A420WS52_9PROT</name>
<evidence type="ECO:0000256" key="2">
    <source>
        <dbReference type="ARBA" id="ARBA00004429"/>
    </source>
</evidence>
<keyword evidence="11" id="KW-0067">ATP-binding</keyword>
<dbReference type="PRINTS" id="PR00344">
    <property type="entry name" value="BCTRLSENSOR"/>
</dbReference>
<dbReference type="Pfam" id="PF02518">
    <property type="entry name" value="HATPase_c"/>
    <property type="match status" value="1"/>
</dbReference>
<dbReference type="Pfam" id="PF00672">
    <property type="entry name" value="HAMP"/>
    <property type="match status" value="1"/>
</dbReference>
<keyword evidence="13" id="KW-0902">Two-component regulatory system</keyword>
<keyword evidence="4" id="KW-1003">Cell membrane</keyword>
<evidence type="ECO:0000256" key="5">
    <source>
        <dbReference type="ARBA" id="ARBA00022519"/>
    </source>
</evidence>
<evidence type="ECO:0000313" key="19">
    <source>
        <dbReference type="Proteomes" id="UP000277424"/>
    </source>
</evidence>
<evidence type="ECO:0000256" key="1">
    <source>
        <dbReference type="ARBA" id="ARBA00000085"/>
    </source>
</evidence>
<evidence type="ECO:0000256" key="6">
    <source>
        <dbReference type="ARBA" id="ARBA00022553"/>
    </source>
</evidence>
<dbReference type="InterPro" id="IPR036097">
    <property type="entry name" value="HisK_dim/P_sf"/>
</dbReference>
<dbReference type="PANTHER" id="PTHR44936">
    <property type="entry name" value="SENSOR PROTEIN CREC"/>
    <property type="match status" value="1"/>
</dbReference>
<protein>
    <recommendedName>
        <fullName evidence="3">histidine kinase</fullName>
        <ecNumber evidence="3">2.7.13.3</ecNumber>
    </recommendedName>
</protein>
<keyword evidence="8 15" id="KW-0812">Transmembrane</keyword>
<dbReference type="OrthoDB" id="9804645at2"/>
<dbReference type="InterPro" id="IPR003594">
    <property type="entry name" value="HATPase_dom"/>
</dbReference>
<dbReference type="InterPro" id="IPR004358">
    <property type="entry name" value="Sig_transdc_His_kin-like_C"/>
</dbReference>
<evidence type="ECO:0000259" key="17">
    <source>
        <dbReference type="PROSITE" id="PS50885"/>
    </source>
</evidence>
<evidence type="ECO:0000256" key="12">
    <source>
        <dbReference type="ARBA" id="ARBA00022989"/>
    </source>
</evidence>
<dbReference type="PANTHER" id="PTHR44936:SF5">
    <property type="entry name" value="SENSOR HISTIDINE KINASE ENVZ"/>
    <property type="match status" value="1"/>
</dbReference>
<comment type="caution">
    <text evidence="18">The sequence shown here is derived from an EMBL/GenBank/DDBJ whole genome shotgun (WGS) entry which is preliminary data.</text>
</comment>